<reference evidence="2 3" key="1">
    <citation type="journal article" date="2015" name="Genome Biol. Evol.">
        <title>Phylogenomic analyses indicate that early fungi evolved digesting cell walls of algal ancestors of land plants.</title>
        <authorList>
            <person name="Chang Y."/>
            <person name="Wang S."/>
            <person name="Sekimoto S."/>
            <person name="Aerts A.L."/>
            <person name="Choi C."/>
            <person name="Clum A."/>
            <person name="LaButti K.M."/>
            <person name="Lindquist E.A."/>
            <person name="Yee Ngan C."/>
            <person name="Ohm R.A."/>
            <person name="Salamov A.A."/>
            <person name="Grigoriev I.V."/>
            <person name="Spatafora J.W."/>
            <person name="Berbee M.L."/>
        </authorList>
    </citation>
    <scope>NUCLEOTIDE SEQUENCE [LARGE SCALE GENOMIC DNA]</scope>
    <source>
        <strain evidence="2 3">NRRL 1564</strain>
    </source>
</reference>
<dbReference type="SUPFAM" id="SSF56112">
    <property type="entry name" value="Protein kinase-like (PK-like)"/>
    <property type="match status" value="1"/>
</dbReference>
<dbReference type="PANTHER" id="PTHR38248:SF2">
    <property type="entry name" value="FUNK1 11"/>
    <property type="match status" value="1"/>
</dbReference>
<proteinExistence type="predicted"/>
<protein>
    <recommendedName>
        <fullName evidence="1">Protein kinase domain-containing protein</fullName>
    </recommendedName>
</protein>
<dbReference type="GO" id="GO:0005524">
    <property type="term" value="F:ATP binding"/>
    <property type="evidence" value="ECO:0007669"/>
    <property type="project" value="InterPro"/>
</dbReference>
<dbReference type="OrthoDB" id="5584477at2759"/>
<dbReference type="PROSITE" id="PS50011">
    <property type="entry name" value="PROTEIN_KINASE_DOM"/>
    <property type="match status" value="1"/>
</dbReference>
<feature type="domain" description="Protein kinase" evidence="1">
    <location>
        <begin position="1"/>
        <end position="124"/>
    </location>
</feature>
<dbReference type="GO" id="GO:0004672">
    <property type="term" value="F:protein kinase activity"/>
    <property type="evidence" value="ECO:0007669"/>
    <property type="project" value="InterPro"/>
</dbReference>
<dbReference type="Pfam" id="PF17667">
    <property type="entry name" value="Pkinase_fungal"/>
    <property type="match status" value="1"/>
</dbReference>
<accession>A0A2G5B0X4</accession>
<organism evidence="2 3">
    <name type="scientific">Coemansia reversa (strain ATCC 12441 / NRRL 1564)</name>
    <dbReference type="NCBI Taxonomy" id="763665"/>
    <lineage>
        <taxon>Eukaryota</taxon>
        <taxon>Fungi</taxon>
        <taxon>Fungi incertae sedis</taxon>
        <taxon>Zoopagomycota</taxon>
        <taxon>Kickxellomycotina</taxon>
        <taxon>Kickxellomycetes</taxon>
        <taxon>Kickxellales</taxon>
        <taxon>Kickxellaceae</taxon>
        <taxon>Coemansia</taxon>
    </lineage>
</organism>
<evidence type="ECO:0000259" key="1">
    <source>
        <dbReference type="PROSITE" id="PS50011"/>
    </source>
</evidence>
<evidence type="ECO:0000313" key="3">
    <source>
        <dbReference type="Proteomes" id="UP000242474"/>
    </source>
</evidence>
<gene>
    <name evidence="2" type="ORF">COEREDRAFT_35906</name>
</gene>
<sequence>YPVRVHKRVALSPVGRPLNKLKSVYELVVVIADAMHCHMEIANKCGILHRDISWNNVLFRRESGLVQGMLIDFDCALDLINPDTCSRTERTGTGPFMSIVNLECSTVPRSVLDDWESVIYLLCW</sequence>
<dbReference type="InterPro" id="IPR040976">
    <property type="entry name" value="Pkinase_fungal"/>
</dbReference>
<evidence type="ECO:0000313" key="2">
    <source>
        <dbReference type="EMBL" id="PIA12654.1"/>
    </source>
</evidence>
<dbReference type="EMBL" id="KZ303599">
    <property type="protein sequence ID" value="PIA12654.1"/>
    <property type="molecule type" value="Genomic_DNA"/>
</dbReference>
<dbReference type="AlphaFoldDB" id="A0A2G5B0X4"/>
<feature type="non-terminal residue" evidence="2">
    <location>
        <position position="124"/>
    </location>
</feature>
<name>A0A2G5B0X4_COERN</name>
<dbReference type="InterPro" id="IPR000719">
    <property type="entry name" value="Prot_kinase_dom"/>
</dbReference>
<keyword evidence="3" id="KW-1185">Reference proteome</keyword>
<feature type="non-terminal residue" evidence="2">
    <location>
        <position position="1"/>
    </location>
</feature>
<dbReference type="Proteomes" id="UP000242474">
    <property type="component" value="Unassembled WGS sequence"/>
</dbReference>
<dbReference type="Gene3D" id="1.10.510.10">
    <property type="entry name" value="Transferase(Phosphotransferase) domain 1"/>
    <property type="match status" value="1"/>
</dbReference>
<dbReference type="InterPro" id="IPR011009">
    <property type="entry name" value="Kinase-like_dom_sf"/>
</dbReference>
<dbReference type="PANTHER" id="PTHR38248">
    <property type="entry name" value="FUNK1 6"/>
    <property type="match status" value="1"/>
</dbReference>